<dbReference type="Proteomes" id="UP000053462">
    <property type="component" value="Unassembled WGS sequence"/>
</dbReference>
<reference evidence="1 2" key="1">
    <citation type="submission" date="2015-10" db="EMBL/GenBank/DDBJ databases">
        <title>Draft genome sequence of Thermococcus celericrescens strain DSM 17994.</title>
        <authorList>
            <person name="Hong S.-J."/>
            <person name="Park C.-E."/>
            <person name="Shin J.-H."/>
        </authorList>
    </citation>
    <scope>NUCLEOTIDE SEQUENCE [LARGE SCALE GENOMIC DNA]</scope>
    <source>
        <strain evidence="1 2">DSM 17994</strain>
    </source>
</reference>
<name>A0A117ITJ4_9EURY</name>
<gene>
    <name evidence="1" type="ORF">APY94_06625</name>
</gene>
<evidence type="ECO:0008006" key="3">
    <source>
        <dbReference type="Google" id="ProtNLM"/>
    </source>
</evidence>
<proteinExistence type="predicted"/>
<dbReference type="Gene3D" id="2.60.120.200">
    <property type="match status" value="1"/>
</dbReference>
<organism evidence="1 2">
    <name type="scientific">Thermococcus celericrescens</name>
    <dbReference type="NCBI Taxonomy" id="227598"/>
    <lineage>
        <taxon>Archaea</taxon>
        <taxon>Methanobacteriati</taxon>
        <taxon>Methanobacteriota</taxon>
        <taxon>Thermococci</taxon>
        <taxon>Thermococcales</taxon>
        <taxon>Thermococcaceae</taxon>
        <taxon>Thermococcus</taxon>
    </lineage>
</organism>
<comment type="caution">
    <text evidence="1">The sequence shown here is derived from an EMBL/GenBank/DDBJ whole genome shotgun (WGS) entry which is preliminary data.</text>
</comment>
<keyword evidence="2" id="KW-1185">Reference proteome</keyword>
<protein>
    <recommendedName>
        <fullName evidence="3">3-keto-disaccharide hydrolase domain-containing protein</fullName>
    </recommendedName>
</protein>
<evidence type="ECO:0000313" key="2">
    <source>
        <dbReference type="Proteomes" id="UP000053462"/>
    </source>
</evidence>
<dbReference type="AlphaFoldDB" id="A0A117ITJ4"/>
<dbReference type="SUPFAM" id="SSF49899">
    <property type="entry name" value="Concanavalin A-like lectins/glucanases"/>
    <property type="match status" value="1"/>
</dbReference>
<accession>A0A117ITJ4</accession>
<dbReference type="InterPro" id="IPR013320">
    <property type="entry name" value="ConA-like_dom_sf"/>
</dbReference>
<dbReference type="EMBL" id="LLYW01000023">
    <property type="protein sequence ID" value="KUH33188.1"/>
    <property type="molecule type" value="Genomic_DNA"/>
</dbReference>
<evidence type="ECO:0000313" key="1">
    <source>
        <dbReference type="EMBL" id="KUH33188.1"/>
    </source>
</evidence>
<sequence>MLISKWEPRKWYHVRIIMNWQKGVFDVYINGEKVGTDIPINKFGARYYTYDGIIAGSGHASVRVFLDDFEIFLIPTKH</sequence>